<evidence type="ECO:0000313" key="2">
    <source>
        <dbReference type="EMBL" id="KOS21282.1"/>
    </source>
</evidence>
<feature type="region of interest" description="Disordered" evidence="1">
    <location>
        <begin position="128"/>
        <end position="151"/>
    </location>
</feature>
<gene>
    <name evidence="2" type="ORF">ESCO_006709</name>
</gene>
<protein>
    <recommendedName>
        <fullName evidence="4">Ubiquitin interaction domain-containing protein</fullName>
    </recommendedName>
</protein>
<proteinExistence type="predicted"/>
<dbReference type="PROSITE" id="PS50330">
    <property type="entry name" value="UIM"/>
    <property type="match status" value="1"/>
</dbReference>
<feature type="region of interest" description="Disordered" evidence="1">
    <location>
        <begin position="712"/>
        <end position="766"/>
    </location>
</feature>
<dbReference type="PANTHER" id="PTHR39597:SF1">
    <property type="entry name" value="UBA DOMAIN-CONTAINING PROTEIN RUP1"/>
    <property type="match status" value="1"/>
</dbReference>
<dbReference type="InterPro" id="IPR003903">
    <property type="entry name" value="UIM_dom"/>
</dbReference>
<feature type="compositionally biased region" description="Basic and acidic residues" evidence="1">
    <location>
        <begin position="712"/>
        <end position="727"/>
    </location>
</feature>
<accession>A0A0M9VVS7</accession>
<comment type="caution">
    <text evidence="2">The sequence shown here is derived from an EMBL/GenBank/DDBJ whole genome shotgun (WGS) entry which is preliminary data.</text>
</comment>
<dbReference type="GO" id="GO:0005634">
    <property type="term" value="C:nucleus"/>
    <property type="evidence" value="ECO:0007669"/>
    <property type="project" value="TreeGrafter"/>
</dbReference>
<dbReference type="EMBL" id="LGSR01000011">
    <property type="protein sequence ID" value="KOS21282.1"/>
    <property type="molecule type" value="Genomic_DNA"/>
</dbReference>
<dbReference type="GO" id="GO:0005829">
    <property type="term" value="C:cytosol"/>
    <property type="evidence" value="ECO:0007669"/>
    <property type="project" value="TreeGrafter"/>
</dbReference>
<feature type="compositionally biased region" description="Basic and acidic residues" evidence="1">
    <location>
        <begin position="137"/>
        <end position="151"/>
    </location>
</feature>
<organism evidence="2 3">
    <name type="scientific">Escovopsis weberi</name>
    <dbReference type="NCBI Taxonomy" id="150374"/>
    <lineage>
        <taxon>Eukaryota</taxon>
        <taxon>Fungi</taxon>
        <taxon>Dikarya</taxon>
        <taxon>Ascomycota</taxon>
        <taxon>Pezizomycotina</taxon>
        <taxon>Sordariomycetes</taxon>
        <taxon>Hypocreomycetidae</taxon>
        <taxon>Hypocreales</taxon>
        <taxon>Hypocreaceae</taxon>
        <taxon>Escovopsis</taxon>
    </lineage>
</organism>
<feature type="region of interest" description="Disordered" evidence="1">
    <location>
        <begin position="863"/>
        <end position="904"/>
    </location>
</feature>
<dbReference type="Proteomes" id="UP000053831">
    <property type="component" value="Unassembled WGS sequence"/>
</dbReference>
<evidence type="ECO:0008006" key="4">
    <source>
        <dbReference type="Google" id="ProtNLM"/>
    </source>
</evidence>
<dbReference type="PANTHER" id="PTHR39597">
    <property type="entry name" value="UBA DOMAIN-CONTAINING PROTEIN RUP1"/>
    <property type="match status" value="1"/>
</dbReference>
<feature type="compositionally biased region" description="Low complexity" evidence="1">
    <location>
        <begin position="880"/>
        <end position="892"/>
    </location>
</feature>
<dbReference type="OrthoDB" id="4489171at2759"/>
<sequence>MDPSDDEISQVIDFAGLNPYDDRSMVISALKNNNRNVETVVMQFFDNPESFRQKYLSSWNEDMFSADREGGTNNAGISFHIESVNQNDIIQGVTPPPPGYAVGAPSRPPSRSNDRSPISRMVDWTANDATGGVPLRSQEDQDMQRALRESAQEAGIALSVPQESGVTDTSTSQPYFGPANRADYDMGSWAMVPVGGSAHHGSGDPKPSLRKRVAGAPAFLVQGQNYGARHRLGGLVTILHEIPLARNIFLHCGAPAANYGYNTKWWEGQAIIPPETLQKIQTDDEMQWVEQGEASLSLEEEMHRLMAFLDSTERSYGYVGALSGIIQKPNGPEKPLFEQLGQHGNRIIDPLCHLATLTSLWDDDSEEQETNFVVLQLDHLAADSIYVKTLYESIDHVMWADALTWNDIGEGCKLAMFKKMGEVVIMQCGGEGPDESLEIPLEFYPAKYMVEQKDEARRIQLAWNQTKFAMGKILEQEKELQAWENDWKYQQSDKRELVTKVRDQWKALSDYLETSGNFRQMEAAGFDTDRYSDYRAAPCSMGETEQAHSKTVEDVLLLAERVLADVEARAQGLRVQLEQIQAKQRFLSRLLTDPDKKGRPRLMDCKRYLLRGVATEKDVIYVCQRLERDLIDLEDEPKPVDQWWRLAFAPSDVQQPVKTEKIEAERVLREIWQETKNPILVYATEESLSTPREPLTDALNLFVRSENRTFRQELSRESARSSEERGRSAVVESLSPTKRKHRADSPDSMNSNRASLGSEDRGAFENPFEDRMESIDTELSELSASARKSAASVARLSVGDYLESLEMAPPLPSRDLEFMDTLTAEESQAVRSMPLDMQVAQSDGELDETLVVDDDEAIIGSVAAKAPEMQERARPPPFMGAAGDAEGAAGHGDNMDMQVQDGQA</sequence>
<reference evidence="2 3" key="1">
    <citation type="submission" date="2015-07" db="EMBL/GenBank/DDBJ databases">
        <title>The genome of the fungus Escovopsis weberi, a specialized disease agent of ant agriculture.</title>
        <authorList>
            <person name="de Man T.J."/>
            <person name="Stajich J.E."/>
            <person name="Kubicek C.P."/>
            <person name="Chenthamara K."/>
            <person name="Atanasova L."/>
            <person name="Druzhinina I.S."/>
            <person name="Birnbaum S."/>
            <person name="Barribeau S.M."/>
            <person name="Teiling C."/>
            <person name="Suen G."/>
            <person name="Currie C."/>
            <person name="Gerardo N.M."/>
        </authorList>
    </citation>
    <scope>NUCLEOTIDE SEQUENCE [LARGE SCALE GENOMIC DNA]</scope>
</reference>
<evidence type="ECO:0000256" key="1">
    <source>
        <dbReference type="SAM" id="MobiDB-lite"/>
    </source>
</evidence>
<evidence type="ECO:0000313" key="3">
    <source>
        <dbReference type="Proteomes" id="UP000053831"/>
    </source>
</evidence>
<dbReference type="GO" id="GO:0016579">
    <property type="term" value="P:protein deubiquitination"/>
    <property type="evidence" value="ECO:0007669"/>
    <property type="project" value="TreeGrafter"/>
</dbReference>
<keyword evidence="3" id="KW-1185">Reference proteome</keyword>
<dbReference type="InterPro" id="IPR055335">
    <property type="entry name" value="Ucp6/RUP1"/>
</dbReference>
<dbReference type="AlphaFoldDB" id="A0A0M9VVS7"/>
<name>A0A0M9VVS7_ESCWE</name>